<gene>
    <name evidence="1" type="ORF">Tci_662405</name>
</gene>
<comment type="caution">
    <text evidence="1">The sequence shown here is derived from an EMBL/GenBank/DDBJ whole genome shotgun (WGS) entry which is preliminary data.</text>
</comment>
<reference evidence="1" key="1">
    <citation type="journal article" date="2019" name="Sci. Rep.">
        <title>Draft genome of Tanacetum cinerariifolium, the natural source of mosquito coil.</title>
        <authorList>
            <person name="Yamashiro T."/>
            <person name="Shiraishi A."/>
            <person name="Satake H."/>
            <person name="Nakayama K."/>
        </authorList>
    </citation>
    <scope>NUCLEOTIDE SEQUENCE</scope>
</reference>
<dbReference type="AlphaFoldDB" id="A0A699KEC4"/>
<protein>
    <submittedName>
        <fullName evidence="1">Uncharacterized protein</fullName>
    </submittedName>
</protein>
<accession>A0A699KEC4</accession>
<proteinExistence type="predicted"/>
<sequence length="141" mass="16221">MAKTTKKKTITFHDAGRDQIMARDKYRVITVMTKDIMLVIVKNQKFMMQADGNAENVPSYYVKAVSEVKASSKVLEQMSHVKRKTIIQTSDDDQIDYNIIFDDPYVENNGGTSNHDSNAHDEYHEIKMLAYNVQKEAENQK</sequence>
<name>A0A699KEC4_TANCI</name>
<organism evidence="1">
    <name type="scientific">Tanacetum cinerariifolium</name>
    <name type="common">Dalmatian daisy</name>
    <name type="synonym">Chrysanthemum cinerariifolium</name>
    <dbReference type="NCBI Taxonomy" id="118510"/>
    <lineage>
        <taxon>Eukaryota</taxon>
        <taxon>Viridiplantae</taxon>
        <taxon>Streptophyta</taxon>
        <taxon>Embryophyta</taxon>
        <taxon>Tracheophyta</taxon>
        <taxon>Spermatophyta</taxon>
        <taxon>Magnoliopsida</taxon>
        <taxon>eudicotyledons</taxon>
        <taxon>Gunneridae</taxon>
        <taxon>Pentapetalae</taxon>
        <taxon>asterids</taxon>
        <taxon>campanulids</taxon>
        <taxon>Asterales</taxon>
        <taxon>Asteraceae</taxon>
        <taxon>Asteroideae</taxon>
        <taxon>Anthemideae</taxon>
        <taxon>Anthemidinae</taxon>
        <taxon>Tanacetum</taxon>
    </lineage>
</organism>
<dbReference type="EMBL" id="BKCJ010511203">
    <property type="protein sequence ID" value="GFA90433.1"/>
    <property type="molecule type" value="Genomic_DNA"/>
</dbReference>
<evidence type="ECO:0000313" key="1">
    <source>
        <dbReference type="EMBL" id="GFA90433.1"/>
    </source>
</evidence>